<evidence type="ECO:0000313" key="2">
    <source>
        <dbReference type="Proteomes" id="UP001153678"/>
    </source>
</evidence>
<keyword evidence="2" id="KW-1185">Reference proteome</keyword>
<organism evidence="1 2">
    <name type="scientific">Funneliformis geosporum</name>
    <dbReference type="NCBI Taxonomy" id="1117311"/>
    <lineage>
        <taxon>Eukaryota</taxon>
        <taxon>Fungi</taxon>
        <taxon>Fungi incertae sedis</taxon>
        <taxon>Mucoromycota</taxon>
        <taxon>Glomeromycotina</taxon>
        <taxon>Glomeromycetes</taxon>
        <taxon>Glomerales</taxon>
        <taxon>Glomeraceae</taxon>
        <taxon>Funneliformis</taxon>
    </lineage>
</organism>
<sequence>DVGMLSQTLCLHSNIDDITIFGEEGFKGVLFYIQVDISDIQ</sequence>
<feature type="non-terminal residue" evidence="1">
    <location>
        <position position="1"/>
    </location>
</feature>
<comment type="caution">
    <text evidence="1">The sequence shown here is derived from an EMBL/GenBank/DDBJ whole genome shotgun (WGS) entry which is preliminary data.</text>
</comment>
<name>A0A9W4X5R9_9GLOM</name>
<feature type="non-terminal residue" evidence="1">
    <location>
        <position position="41"/>
    </location>
</feature>
<dbReference type="AlphaFoldDB" id="A0A9W4X5R9"/>
<accession>A0A9W4X5R9</accession>
<dbReference type="EMBL" id="CAMKVN010015331">
    <property type="protein sequence ID" value="CAI2196966.1"/>
    <property type="molecule type" value="Genomic_DNA"/>
</dbReference>
<gene>
    <name evidence="1" type="ORF">FWILDA_LOCUS17841</name>
</gene>
<protein>
    <submittedName>
        <fullName evidence="1">8367_t:CDS:1</fullName>
    </submittedName>
</protein>
<proteinExistence type="predicted"/>
<reference evidence="1" key="1">
    <citation type="submission" date="2022-08" db="EMBL/GenBank/DDBJ databases">
        <authorList>
            <person name="Kallberg Y."/>
            <person name="Tangrot J."/>
            <person name="Rosling A."/>
        </authorList>
    </citation>
    <scope>NUCLEOTIDE SEQUENCE</scope>
    <source>
        <strain evidence="1">Wild A</strain>
    </source>
</reference>
<evidence type="ECO:0000313" key="1">
    <source>
        <dbReference type="EMBL" id="CAI2196966.1"/>
    </source>
</evidence>
<dbReference type="Proteomes" id="UP001153678">
    <property type="component" value="Unassembled WGS sequence"/>
</dbReference>